<organism evidence="1 2">
    <name type="scientific">Hyaloscypha hepaticicola</name>
    <dbReference type="NCBI Taxonomy" id="2082293"/>
    <lineage>
        <taxon>Eukaryota</taxon>
        <taxon>Fungi</taxon>
        <taxon>Dikarya</taxon>
        <taxon>Ascomycota</taxon>
        <taxon>Pezizomycotina</taxon>
        <taxon>Leotiomycetes</taxon>
        <taxon>Helotiales</taxon>
        <taxon>Hyaloscyphaceae</taxon>
        <taxon>Hyaloscypha</taxon>
    </lineage>
</organism>
<keyword evidence="2" id="KW-1185">Reference proteome</keyword>
<name>A0A2J6PS08_9HELO</name>
<dbReference type="EMBL" id="KZ613503">
    <property type="protein sequence ID" value="PMD16779.1"/>
    <property type="molecule type" value="Genomic_DNA"/>
</dbReference>
<gene>
    <name evidence="1" type="ORF">NA56DRAFT_302185</name>
</gene>
<sequence length="212" mass="22499">MEVPTQFCWAGNRGALTTTFTPPSTCLATTSVYLSGYLAPPPVQETVYYVGWVPIVPDYLPNDVNDPCLPPPTTPLNLFEQAWYYSPGICPSAYTPAVQLLTLPNICDSAAALPESVTAWVCCPPSYSIATSATSNAWLGQSICVTTAQGAATLTSVWPASWVSANGDFQYSTPVPIIPSGIMLSTIVITNPTVIAAGIPIMWESTDTLVQS</sequence>
<dbReference type="AlphaFoldDB" id="A0A2J6PS08"/>
<dbReference type="OrthoDB" id="3553448at2759"/>
<accession>A0A2J6PS08</accession>
<evidence type="ECO:0000313" key="2">
    <source>
        <dbReference type="Proteomes" id="UP000235672"/>
    </source>
</evidence>
<evidence type="ECO:0000313" key="1">
    <source>
        <dbReference type="EMBL" id="PMD16779.1"/>
    </source>
</evidence>
<dbReference type="Proteomes" id="UP000235672">
    <property type="component" value="Unassembled WGS sequence"/>
</dbReference>
<proteinExistence type="predicted"/>
<reference evidence="1 2" key="1">
    <citation type="submission" date="2016-05" db="EMBL/GenBank/DDBJ databases">
        <title>A degradative enzymes factory behind the ericoid mycorrhizal symbiosis.</title>
        <authorList>
            <consortium name="DOE Joint Genome Institute"/>
            <person name="Martino E."/>
            <person name="Morin E."/>
            <person name="Grelet G."/>
            <person name="Kuo A."/>
            <person name="Kohler A."/>
            <person name="Daghino S."/>
            <person name="Barry K."/>
            <person name="Choi C."/>
            <person name="Cichocki N."/>
            <person name="Clum A."/>
            <person name="Copeland A."/>
            <person name="Hainaut M."/>
            <person name="Haridas S."/>
            <person name="Labutti K."/>
            <person name="Lindquist E."/>
            <person name="Lipzen A."/>
            <person name="Khouja H.-R."/>
            <person name="Murat C."/>
            <person name="Ohm R."/>
            <person name="Olson A."/>
            <person name="Spatafora J."/>
            <person name="Veneault-Fourrey C."/>
            <person name="Henrissat B."/>
            <person name="Grigoriev I."/>
            <person name="Martin F."/>
            <person name="Perotto S."/>
        </authorList>
    </citation>
    <scope>NUCLEOTIDE SEQUENCE [LARGE SCALE GENOMIC DNA]</scope>
    <source>
        <strain evidence="1 2">UAMH 7357</strain>
    </source>
</reference>
<protein>
    <submittedName>
        <fullName evidence="1">Uncharacterized protein</fullName>
    </submittedName>
</protein>